<protein>
    <submittedName>
        <fullName evidence="1">Uncharacterized protein</fullName>
    </submittedName>
</protein>
<dbReference type="OrthoDB" id="157973at2"/>
<gene>
    <name evidence="1" type="ORF">EI42_06402</name>
</gene>
<dbReference type="EMBL" id="QKUF01000066">
    <property type="protein sequence ID" value="PZW18032.1"/>
    <property type="molecule type" value="Genomic_DNA"/>
</dbReference>
<evidence type="ECO:0000313" key="2">
    <source>
        <dbReference type="Proteomes" id="UP000248806"/>
    </source>
</evidence>
<sequence length="214" mass="24697">MQGNWNALVAKFSRVTDRLGRGIDPGIFETVVVFNGLGLRTVSSCEGHLDDDRGLLFPCIDIDAPEVDSVLQEMKRLEGEVAPVEQKIKEMKSKNADRCTIEAEFVTIDPIYHTMRELREQARRLQARQREKLIHYLTLFYEGRSVPMDRRLILTVKTMLGRTRLGSQAMEDFYVTAPYEIQKQKLKEAQQEMQAFTQFLKQIYFSQQSEGGML</sequence>
<dbReference type="AlphaFoldDB" id="A0A326U3E8"/>
<proteinExistence type="predicted"/>
<dbReference type="Proteomes" id="UP000248806">
    <property type="component" value="Unassembled WGS sequence"/>
</dbReference>
<keyword evidence="2" id="KW-1185">Reference proteome</keyword>
<name>A0A326U3E8_THEHA</name>
<evidence type="ECO:0000313" key="1">
    <source>
        <dbReference type="EMBL" id="PZW18032.1"/>
    </source>
</evidence>
<dbReference type="RefSeq" id="WP_111326906.1">
    <property type="nucleotide sequence ID" value="NZ_BIFX01000002.1"/>
</dbReference>
<comment type="caution">
    <text evidence="1">The sequence shown here is derived from an EMBL/GenBank/DDBJ whole genome shotgun (WGS) entry which is preliminary data.</text>
</comment>
<accession>A0A326U3E8</accession>
<reference evidence="1 2" key="1">
    <citation type="submission" date="2018-06" db="EMBL/GenBank/DDBJ databases">
        <title>Genomic Encyclopedia of Archaeal and Bacterial Type Strains, Phase II (KMG-II): from individual species to whole genera.</title>
        <authorList>
            <person name="Goeker M."/>
        </authorList>
    </citation>
    <scope>NUCLEOTIDE SEQUENCE [LARGE SCALE GENOMIC DNA]</scope>
    <source>
        <strain evidence="1 2">ATCC BAA-1881</strain>
    </source>
</reference>
<organism evidence="1 2">
    <name type="scientific">Thermosporothrix hazakensis</name>
    <dbReference type="NCBI Taxonomy" id="644383"/>
    <lineage>
        <taxon>Bacteria</taxon>
        <taxon>Bacillati</taxon>
        <taxon>Chloroflexota</taxon>
        <taxon>Ktedonobacteria</taxon>
        <taxon>Ktedonobacterales</taxon>
        <taxon>Thermosporotrichaceae</taxon>
        <taxon>Thermosporothrix</taxon>
    </lineage>
</organism>